<keyword evidence="1" id="KW-0732">Signal</keyword>
<evidence type="ECO:0008006" key="4">
    <source>
        <dbReference type="Google" id="ProtNLM"/>
    </source>
</evidence>
<reference evidence="2 3" key="1">
    <citation type="journal article" date="2017" name="Int. J. Parasitol.">
        <title>The genome of the protozoan parasite Cystoisospora suis and a reverse vaccinology approach to identify vaccine candidates.</title>
        <authorList>
            <person name="Palmieri N."/>
            <person name="Shrestha A."/>
            <person name="Ruttkowski B."/>
            <person name="Beck T."/>
            <person name="Vogl C."/>
            <person name="Tomley F."/>
            <person name="Blake D.P."/>
            <person name="Joachim A."/>
        </authorList>
    </citation>
    <scope>NUCLEOTIDE SEQUENCE [LARGE SCALE GENOMIC DNA]</scope>
    <source>
        <strain evidence="2 3">Wien I</strain>
    </source>
</reference>
<dbReference type="EMBL" id="MIGC01001194">
    <property type="protein sequence ID" value="PHJ23347.1"/>
    <property type="molecule type" value="Genomic_DNA"/>
</dbReference>
<dbReference type="RefSeq" id="XP_067925023.1">
    <property type="nucleotide sequence ID" value="XM_068063003.1"/>
</dbReference>
<organism evidence="2 3">
    <name type="scientific">Cystoisospora suis</name>
    <dbReference type="NCBI Taxonomy" id="483139"/>
    <lineage>
        <taxon>Eukaryota</taxon>
        <taxon>Sar</taxon>
        <taxon>Alveolata</taxon>
        <taxon>Apicomplexa</taxon>
        <taxon>Conoidasida</taxon>
        <taxon>Coccidia</taxon>
        <taxon>Eucoccidiorida</taxon>
        <taxon>Eimeriorina</taxon>
        <taxon>Sarcocystidae</taxon>
        <taxon>Cystoisospora</taxon>
    </lineage>
</organism>
<keyword evidence="3" id="KW-1185">Reference proteome</keyword>
<comment type="caution">
    <text evidence="2">The sequence shown here is derived from an EMBL/GenBank/DDBJ whole genome shotgun (WGS) entry which is preliminary data.</text>
</comment>
<evidence type="ECO:0000313" key="2">
    <source>
        <dbReference type="EMBL" id="PHJ23347.1"/>
    </source>
</evidence>
<sequence>MEICQMVSRTSVYVVVLLLISVKIWPASCIKGDDLDPTIPSIDEVVHYGGVGIATYCLDCLIALNCPAECRPHCGPTCWGHPAGAQRSRVCNWCREEWRERQHLPECRECDPPY</sequence>
<feature type="chain" id="PRO_5012677187" description="Transmembrane protein" evidence="1">
    <location>
        <begin position="30"/>
        <end position="114"/>
    </location>
</feature>
<dbReference type="Proteomes" id="UP000221165">
    <property type="component" value="Unassembled WGS sequence"/>
</dbReference>
<evidence type="ECO:0000313" key="3">
    <source>
        <dbReference type="Proteomes" id="UP000221165"/>
    </source>
</evidence>
<protein>
    <recommendedName>
        <fullName evidence="4">Transmembrane protein</fullName>
    </recommendedName>
</protein>
<feature type="signal peptide" evidence="1">
    <location>
        <begin position="1"/>
        <end position="29"/>
    </location>
</feature>
<dbReference type="VEuPathDB" id="ToxoDB:CSUI_002804"/>
<name>A0A2C6L3B4_9APIC</name>
<gene>
    <name evidence="2" type="ORF">CSUI_002804</name>
</gene>
<evidence type="ECO:0000256" key="1">
    <source>
        <dbReference type="SAM" id="SignalP"/>
    </source>
</evidence>
<dbReference type="GeneID" id="94426214"/>
<dbReference type="AlphaFoldDB" id="A0A2C6L3B4"/>
<proteinExistence type="predicted"/>
<accession>A0A2C6L3B4</accession>